<protein>
    <submittedName>
        <fullName evidence="1">Uncharacterized protein</fullName>
    </submittedName>
</protein>
<evidence type="ECO:0000313" key="1">
    <source>
        <dbReference type="EMBL" id="JAE08862.1"/>
    </source>
</evidence>
<accession>A0A0A9F932</accession>
<name>A0A0A9F932_ARUDO</name>
<proteinExistence type="predicted"/>
<sequence>MASVQLYYGFMVRDTYYPYDVTFLVLFDT</sequence>
<dbReference type="AlphaFoldDB" id="A0A0A9F932"/>
<reference evidence="1" key="1">
    <citation type="submission" date="2014-09" db="EMBL/GenBank/DDBJ databases">
        <authorList>
            <person name="Magalhaes I.L.F."/>
            <person name="Oliveira U."/>
            <person name="Santos F.R."/>
            <person name="Vidigal T.H.D.A."/>
            <person name="Brescovit A.D."/>
            <person name="Santos A.J."/>
        </authorList>
    </citation>
    <scope>NUCLEOTIDE SEQUENCE</scope>
    <source>
        <tissue evidence="1">Shoot tissue taken approximately 20 cm above the soil surface</tissue>
    </source>
</reference>
<organism evidence="1">
    <name type="scientific">Arundo donax</name>
    <name type="common">Giant reed</name>
    <name type="synonym">Donax arundinaceus</name>
    <dbReference type="NCBI Taxonomy" id="35708"/>
    <lineage>
        <taxon>Eukaryota</taxon>
        <taxon>Viridiplantae</taxon>
        <taxon>Streptophyta</taxon>
        <taxon>Embryophyta</taxon>
        <taxon>Tracheophyta</taxon>
        <taxon>Spermatophyta</taxon>
        <taxon>Magnoliopsida</taxon>
        <taxon>Liliopsida</taxon>
        <taxon>Poales</taxon>
        <taxon>Poaceae</taxon>
        <taxon>PACMAD clade</taxon>
        <taxon>Arundinoideae</taxon>
        <taxon>Arundineae</taxon>
        <taxon>Arundo</taxon>
    </lineage>
</organism>
<dbReference type="EMBL" id="GBRH01189034">
    <property type="protein sequence ID" value="JAE08862.1"/>
    <property type="molecule type" value="Transcribed_RNA"/>
</dbReference>
<reference evidence="1" key="2">
    <citation type="journal article" date="2015" name="Data Brief">
        <title>Shoot transcriptome of the giant reed, Arundo donax.</title>
        <authorList>
            <person name="Barrero R.A."/>
            <person name="Guerrero F.D."/>
            <person name="Moolhuijzen P."/>
            <person name="Goolsby J.A."/>
            <person name="Tidwell J."/>
            <person name="Bellgard S.E."/>
            <person name="Bellgard M.I."/>
        </authorList>
    </citation>
    <scope>NUCLEOTIDE SEQUENCE</scope>
    <source>
        <tissue evidence="1">Shoot tissue taken approximately 20 cm above the soil surface</tissue>
    </source>
</reference>